<dbReference type="OrthoDB" id="3432393at2"/>
<organism evidence="2 3">
    <name type="scientific">Amycolatopsis antarctica</name>
    <dbReference type="NCBI Taxonomy" id="1854586"/>
    <lineage>
        <taxon>Bacteria</taxon>
        <taxon>Bacillati</taxon>
        <taxon>Actinomycetota</taxon>
        <taxon>Actinomycetes</taxon>
        <taxon>Pseudonocardiales</taxon>
        <taxon>Pseudonocardiaceae</taxon>
        <taxon>Amycolatopsis</taxon>
    </lineage>
</organism>
<proteinExistence type="predicted"/>
<evidence type="ECO:0000313" key="2">
    <source>
        <dbReference type="EMBL" id="OZM71341.1"/>
    </source>
</evidence>
<feature type="transmembrane region" description="Helical" evidence="1">
    <location>
        <begin position="31"/>
        <end position="56"/>
    </location>
</feature>
<keyword evidence="1" id="KW-1133">Transmembrane helix</keyword>
<feature type="transmembrane region" description="Helical" evidence="1">
    <location>
        <begin position="240"/>
        <end position="259"/>
    </location>
</feature>
<comment type="caution">
    <text evidence="2">The sequence shown here is derived from an EMBL/GenBank/DDBJ whole genome shotgun (WGS) entry which is preliminary data.</text>
</comment>
<keyword evidence="3" id="KW-1185">Reference proteome</keyword>
<accession>A0A263CZ07</accession>
<keyword evidence="1" id="KW-0472">Membrane</keyword>
<feature type="transmembrane region" description="Helical" evidence="1">
    <location>
        <begin position="189"/>
        <end position="212"/>
    </location>
</feature>
<evidence type="ECO:0000256" key="1">
    <source>
        <dbReference type="SAM" id="Phobius"/>
    </source>
</evidence>
<feature type="transmembrane region" description="Helical" evidence="1">
    <location>
        <begin position="76"/>
        <end position="98"/>
    </location>
</feature>
<sequence length="269" mass="26715">MAETATTRIGGGLAGAVAAEWTKFWSLRSTWWGLAAAAGLQLGYSALLALSLRAQYAAGSVSAAELSAPSVAAESVLYLTQLAVLTVASLTIASEYATGSIRSTLQWVPARWRVPVAKCAVLMPVMFGAGVLFSASSIGLGTAVLGGKAPAPDGGAVLGAVAGTGAYLALLSALAIGVGTALRSVAGSIAVTFALLLVAPLLLAGMGMTAAVDYLPGVAGLNLMVVDGQVNPMTSAPAPYGGAVALTITAAWAAVALLTGDRVLRTRDA</sequence>
<name>A0A263CZ07_9PSEU</name>
<dbReference type="AlphaFoldDB" id="A0A263CZ07"/>
<keyword evidence="1" id="KW-0812">Transmembrane</keyword>
<gene>
    <name evidence="2" type="ORF">CFN78_20590</name>
</gene>
<evidence type="ECO:0000313" key="3">
    <source>
        <dbReference type="Proteomes" id="UP000242444"/>
    </source>
</evidence>
<dbReference type="Proteomes" id="UP000242444">
    <property type="component" value="Unassembled WGS sequence"/>
</dbReference>
<reference evidence="2 3" key="1">
    <citation type="submission" date="2017-07" db="EMBL/GenBank/DDBJ databases">
        <title>Amycolatopsis antarcticus sp. nov., isolated from the surface of an Antarcticus brown macroalga.</title>
        <authorList>
            <person name="Wang J."/>
            <person name="Leiva S."/>
            <person name="Huang J."/>
            <person name="Huang Y."/>
        </authorList>
    </citation>
    <scope>NUCLEOTIDE SEQUENCE [LARGE SCALE GENOMIC DNA]</scope>
    <source>
        <strain evidence="2 3">AU-G6</strain>
    </source>
</reference>
<feature type="transmembrane region" description="Helical" evidence="1">
    <location>
        <begin position="119"/>
        <end position="145"/>
    </location>
</feature>
<dbReference type="InParanoid" id="A0A263CZ07"/>
<dbReference type="EMBL" id="NKYE01000014">
    <property type="protein sequence ID" value="OZM71341.1"/>
    <property type="molecule type" value="Genomic_DNA"/>
</dbReference>
<protein>
    <submittedName>
        <fullName evidence="2">ABC transporter permease</fullName>
    </submittedName>
</protein>
<feature type="transmembrane region" description="Helical" evidence="1">
    <location>
        <begin position="157"/>
        <end position="182"/>
    </location>
</feature>